<feature type="transmembrane region" description="Helical" evidence="1">
    <location>
        <begin position="136"/>
        <end position="159"/>
    </location>
</feature>
<evidence type="ECO:0008006" key="4">
    <source>
        <dbReference type="Google" id="ProtNLM"/>
    </source>
</evidence>
<dbReference type="EMBL" id="MGBR01000001">
    <property type="protein sequence ID" value="OGK73238.1"/>
    <property type="molecule type" value="Genomic_DNA"/>
</dbReference>
<accession>A0A1F7KZF6</accession>
<organism evidence="2 3">
    <name type="scientific">Candidatus Roizmanbacteria bacterium RIFOXYD1_FULL_38_12</name>
    <dbReference type="NCBI Taxonomy" id="1802093"/>
    <lineage>
        <taxon>Bacteria</taxon>
        <taxon>Candidatus Roizmaniibacteriota</taxon>
    </lineage>
</organism>
<dbReference type="AlphaFoldDB" id="A0A1F7KZF6"/>
<keyword evidence="1" id="KW-0812">Transmembrane</keyword>
<name>A0A1F7KZF6_9BACT</name>
<keyword evidence="1" id="KW-1133">Transmembrane helix</keyword>
<sequence length="364" mass="42491">MVVLASTFLLWAPFLFRSPDWFGLQIKDSNFMYIYKHFDGPLYIIPAKTLYAPNDISLLSRDSSLAQNPIYFTAHLPLYPLLIRVVSPVLGYLKSMIAIPLFFSILLSFLFYFLVKRLKISQNPLLLTSIFLFLPRFLVVRSVGAPETLFLFLVLLSLYCFEKGKYAAAGLLGGLATATKTPGLLLFGAYAFSILEQYMKTKQIKFSWLWITLIPLGFIAVCMLYAVQTGDFFAYFHSGDNIHLVAPFSVFNFQKNWVGTAWLEDILFYFFLYGLTVYQLKDNKHRSFFYFSLIYWVATLFVQHRDISRYSLILWPMAVIAFERFFTSKQFKVIFIIMLFGIYMYAWNFLSYNIMPINEWLPFM</sequence>
<evidence type="ECO:0000256" key="1">
    <source>
        <dbReference type="SAM" id="Phobius"/>
    </source>
</evidence>
<protein>
    <recommendedName>
        <fullName evidence="4">Glycosyltransferase RgtA/B/C/D-like domain-containing protein</fullName>
    </recommendedName>
</protein>
<feature type="transmembrane region" description="Helical" evidence="1">
    <location>
        <begin position="207"/>
        <end position="227"/>
    </location>
</feature>
<keyword evidence="1" id="KW-0472">Membrane</keyword>
<feature type="transmembrane region" description="Helical" evidence="1">
    <location>
        <begin position="333"/>
        <end position="355"/>
    </location>
</feature>
<evidence type="ECO:0000313" key="2">
    <source>
        <dbReference type="EMBL" id="OGK73238.1"/>
    </source>
</evidence>
<evidence type="ECO:0000313" key="3">
    <source>
        <dbReference type="Proteomes" id="UP000177050"/>
    </source>
</evidence>
<gene>
    <name evidence="2" type="ORF">A3K52_00315</name>
</gene>
<feature type="transmembrane region" description="Helical" evidence="1">
    <location>
        <begin position="310"/>
        <end position="326"/>
    </location>
</feature>
<reference evidence="2 3" key="1">
    <citation type="journal article" date="2016" name="Nat. Commun.">
        <title>Thousands of microbial genomes shed light on interconnected biogeochemical processes in an aquifer system.</title>
        <authorList>
            <person name="Anantharaman K."/>
            <person name="Brown C.T."/>
            <person name="Hug L.A."/>
            <person name="Sharon I."/>
            <person name="Castelle C.J."/>
            <person name="Probst A.J."/>
            <person name="Thomas B.C."/>
            <person name="Singh A."/>
            <person name="Wilkins M.J."/>
            <person name="Karaoz U."/>
            <person name="Brodie E.L."/>
            <person name="Williams K.H."/>
            <person name="Hubbard S.S."/>
            <person name="Banfield J.F."/>
        </authorList>
    </citation>
    <scope>NUCLEOTIDE SEQUENCE [LARGE SCALE GENOMIC DNA]</scope>
</reference>
<feature type="transmembrane region" description="Helical" evidence="1">
    <location>
        <begin position="257"/>
        <end position="275"/>
    </location>
</feature>
<feature type="transmembrane region" description="Helical" evidence="1">
    <location>
        <begin position="287"/>
        <end position="304"/>
    </location>
</feature>
<comment type="caution">
    <text evidence="2">The sequence shown here is derived from an EMBL/GenBank/DDBJ whole genome shotgun (WGS) entry which is preliminary data.</text>
</comment>
<dbReference type="Proteomes" id="UP000177050">
    <property type="component" value="Unassembled WGS sequence"/>
</dbReference>
<feature type="transmembrane region" description="Helical" evidence="1">
    <location>
        <begin position="97"/>
        <end position="115"/>
    </location>
</feature>
<proteinExistence type="predicted"/>
<feature type="transmembrane region" description="Helical" evidence="1">
    <location>
        <begin position="171"/>
        <end position="195"/>
    </location>
</feature>